<evidence type="ECO:0000313" key="9">
    <source>
        <dbReference type="EMBL" id="EXU78577.1"/>
    </source>
</evidence>
<evidence type="ECO:0000256" key="3">
    <source>
        <dbReference type="ARBA" id="ARBA00022801"/>
    </source>
</evidence>
<evidence type="ECO:0000259" key="7">
    <source>
        <dbReference type="Pfam" id="PF13087"/>
    </source>
</evidence>
<dbReference type="InterPro" id="IPR041679">
    <property type="entry name" value="DNA2/NAM7-like_C"/>
</dbReference>
<sequence length="1463" mass="163718">MIEGQDEKYLVEKGLLPESELSSAPVLVDDKLTPVFKILKQDAYEKYLAKTGQESLSARLKRYMKTWNVWAEAEKEVRKSMALYKEMFMLTQTLEGNLGDTPLEVVWGIGMAVQQLEDGTAITYPLITQNVELRLNEETMAIEVIPSGPAPALSLDMFAALDNPGVVALEEAGKKFFANAGDINPEQPESFEALLRTATTLLDASGVYLPDMPGYDSRALPKPSENLALTNTWVIMARPRTANMMIQDLERFAAAVRDGQVFELPAALRAIFSEPSSVLKDETLPAYRGLTSVAGSYGSSSKPSELYFPKAYNDEQVQIIQKLDVDDGVVVQGPPGTGKTHTIANVICHYLAKGKRVLVTSMKDPALAVLQEKLPDNIRPLAISLLTSEADGLKQFDHAISTIAAELTRIDRNEYRRDIDTIDAEIDSTHAKLAKLDGDIAIWARLNLDTVVLDEERLTPVQMAEQVAQFGDNADWFPDALDIDAAFAPTFGSDAVISLRSARLRLGSNLAYFGTTLPDLAKLPDSSRLYQAHQDLQHYEELKRMEETAELPRLIVTESSIAAARKLIEDLKAFEELLQELDESQAPWLDTLQSAMRKSRNAEVLEIFAKLKSDIAGAVLVRKQFLERPIEGHEPLLDEPELMEALDNLTIGKKPFGLAGLFGKADAKRKLDAITVTGAKPSNPEEWLHIKAYTLFLQGTKKLISRWNSLAQEIHLPNFDNFAAIERAIQKISLLEQSLETEKTVSPAVVALIPTWKHAGQLPMTLVTVKEARGILEQHMVKHRLSDTWKVKEELLNALKGCSGAISQKLLDFATKEFGAASLPETQLPARWAALTQELEAAHALKPDLDVVESVTNAIEAQGASAWAKQLRCTKAETIDTLIPDNWAAVWRIRRLQKCVSRMDGRAELKRLTHLRGELERDLSRLYQKAVTARTWLRLKENVTPDVAVALEAYRTSIKKIGKGTGVRANRFRKDAREAAEKANKAIPCWIMPHFRISETLPAQFGDFDLVIIDEASQSDLTALPAIMRSKKILVVGDDKQVSPEGVGLQEEKIKALRHRFLGDQVSLFAHQMTPDRSVYDLFKVVFSSNCVMLREHFRCVSPIIEYSKREFYSHELRPLRLPKQSERLDPPLVDVYVPSGVKRGDVNRAEAEYIVSEIRAIVENPLMDGRTIGVVSLIGSKQALLVMQMVTESLGEEAITKFKITCGDARTFQGKERDIIFLSMVASPGEAHPLTQASAAQRFNVAASRARDRMYLVRSVRLEDLRPVDTLRTNLLKHFQAPFHQNEQDLSSNREKCESPFEREVFDYLVERGYRVIPQVPVGQYRIDMVVEGDNDARLAIECDGDRFHGPEQWDSDMRRQRILERAGWIFWRSFASTFVTHRDEVLADLLDTLERLGIRAMTGSQEVQSIHTEYREIVEEPVLGVEDPKREGEDPYQTCHGFLFNAAGVEASSMSAPAIPD</sequence>
<evidence type="ECO:0000259" key="8">
    <source>
        <dbReference type="Pfam" id="PF18741"/>
    </source>
</evidence>
<comment type="caution">
    <text evidence="9">The sequence shown here is derived from an EMBL/GenBank/DDBJ whole genome shotgun (WGS) entry which is preliminary data.</text>
</comment>
<dbReference type="PANTHER" id="PTHR43788:SF8">
    <property type="entry name" value="DNA-BINDING PROTEIN SMUBP-2"/>
    <property type="match status" value="1"/>
</dbReference>
<dbReference type="SUPFAM" id="SSF52540">
    <property type="entry name" value="P-loop containing nucleoside triphosphate hydrolases"/>
    <property type="match status" value="1"/>
</dbReference>
<keyword evidence="10" id="KW-1185">Reference proteome</keyword>
<dbReference type="SUPFAM" id="SSF52980">
    <property type="entry name" value="Restriction endonuclease-like"/>
    <property type="match status" value="1"/>
</dbReference>
<dbReference type="GO" id="GO:0016787">
    <property type="term" value="F:hydrolase activity"/>
    <property type="evidence" value="ECO:0007669"/>
    <property type="project" value="UniProtKB-KW"/>
</dbReference>
<keyword evidence="4" id="KW-0347">Helicase</keyword>
<protein>
    <submittedName>
        <fullName evidence="9">Uncharacterized protein</fullName>
    </submittedName>
</protein>
<evidence type="ECO:0000256" key="2">
    <source>
        <dbReference type="ARBA" id="ARBA00022741"/>
    </source>
</evidence>
<dbReference type="InterPro" id="IPR050534">
    <property type="entry name" value="Coronavir_polyprotein_1ab"/>
</dbReference>
<dbReference type="GO" id="GO:0005524">
    <property type="term" value="F:ATP binding"/>
    <property type="evidence" value="ECO:0007669"/>
    <property type="project" value="UniProtKB-KW"/>
</dbReference>
<reference evidence="9 10" key="1">
    <citation type="submission" date="2014-01" db="EMBL/GenBank/DDBJ databases">
        <title>Interspecies Systems Biology Uncovers Metabolites Affecting C. elegans Gene Expression and Life History Traits.</title>
        <authorList>
            <person name="Watson E."/>
            <person name="Macneil L.T."/>
            <person name="Ritter A.D."/>
            <person name="Yilmaz L.S."/>
            <person name="Rosebrock A.P."/>
            <person name="Caudy A.A."/>
            <person name="Walhout A.J."/>
        </authorList>
    </citation>
    <scope>NUCLEOTIDE SEQUENCE [LARGE SCALE GENOMIC DNA]</scope>
    <source>
        <strain evidence="9 10">DA1877</strain>
    </source>
</reference>
<feature type="domain" description="DNA2/NAM7 helicase helicase" evidence="6">
    <location>
        <begin position="312"/>
        <end position="377"/>
    </location>
</feature>
<keyword evidence="5" id="KW-0067">ATP-binding</keyword>
<keyword evidence="2" id="KW-0547">Nucleotide-binding</keyword>
<dbReference type="InterPro" id="IPR011335">
    <property type="entry name" value="Restrct_endonuc-II-like"/>
</dbReference>
<dbReference type="CDD" id="cd18808">
    <property type="entry name" value="SF1_C_Upf1"/>
    <property type="match status" value="1"/>
</dbReference>
<dbReference type="PATRIC" id="fig|1457173.3.peg.3545"/>
<dbReference type="Gene3D" id="3.40.960.10">
    <property type="entry name" value="VSR Endonuclease"/>
    <property type="match status" value="1"/>
</dbReference>
<dbReference type="Proteomes" id="UP000020766">
    <property type="component" value="Unassembled WGS sequence"/>
</dbReference>
<feature type="domain" description="Restriction endonuclease type II-like" evidence="8">
    <location>
        <begin position="1302"/>
        <end position="1395"/>
    </location>
</feature>
<organism evidence="9 10">
    <name type="scientific">Comamonas aquatica DA1877</name>
    <dbReference type="NCBI Taxonomy" id="1457173"/>
    <lineage>
        <taxon>Bacteria</taxon>
        <taxon>Pseudomonadati</taxon>
        <taxon>Pseudomonadota</taxon>
        <taxon>Betaproteobacteria</taxon>
        <taxon>Burkholderiales</taxon>
        <taxon>Comamonadaceae</taxon>
        <taxon>Comamonas</taxon>
    </lineage>
</organism>
<gene>
    <name evidence="9" type="ORF">AX13_11980</name>
</gene>
<evidence type="ECO:0000256" key="4">
    <source>
        <dbReference type="ARBA" id="ARBA00022806"/>
    </source>
</evidence>
<dbReference type="Gene3D" id="3.40.50.300">
    <property type="entry name" value="P-loop containing nucleotide triphosphate hydrolases"/>
    <property type="match status" value="3"/>
</dbReference>
<feature type="domain" description="DNA2/NAM7 helicase-like C-terminal" evidence="7">
    <location>
        <begin position="1088"/>
        <end position="1258"/>
    </location>
</feature>
<accession>A0A014Q5V7</accession>
<comment type="similarity">
    <text evidence="1">Belongs to the DNA2/NAM7 helicase family.</text>
</comment>
<evidence type="ECO:0000313" key="10">
    <source>
        <dbReference type="Proteomes" id="UP000020766"/>
    </source>
</evidence>
<evidence type="ECO:0000256" key="5">
    <source>
        <dbReference type="ARBA" id="ARBA00022840"/>
    </source>
</evidence>
<dbReference type="GO" id="GO:0043139">
    <property type="term" value="F:5'-3' DNA helicase activity"/>
    <property type="evidence" value="ECO:0007669"/>
    <property type="project" value="TreeGrafter"/>
</dbReference>
<evidence type="ECO:0000259" key="6">
    <source>
        <dbReference type="Pfam" id="PF13086"/>
    </source>
</evidence>
<keyword evidence="3" id="KW-0378">Hydrolase</keyword>
<dbReference type="EMBL" id="JBOK01000033">
    <property type="protein sequence ID" value="EXU78577.1"/>
    <property type="molecule type" value="Genomic_DNA"/>
</dbReference>
<dbReference type="InterPro" id="IPR041677">
    <property type="entry name" value="DNA2/NAM7_AAA_11"/>
</dbReference>
<dbReference type="InterPro" id="IPR027417">
    <property type="entry name" value="P-loop_NTPase"/>
</dbReference>
<dbReference type="Pfam" id="PF18741">
    <property type="entry name" value="MTES_1575"/>
    <property type="match status" value="1"/>
</dbReference>
<dbReference type="PANTHER" id="PTHR43788">
    <property type="entry name" value="DNA2/NAM7 HELICASE FAMILY MEMBER"/>
    <property type="match status" value="1"/>
</dbReference>
<evidence type="ECO:0000256" key="1">
    <source>
        <dbReference type="ARBA" id="ARBA00007913"/>
    </source>
</evidence>
<dbReference type="Pfam" id="PF13086">
    <property type="entry name" value="AAA_11"/>
    <property type="match status" value="1"/>
</dbReference>
<dbReference type="InterPro" id="IPR047187">
    <property type="entry name" value="SF1_C_Upf1"/>
</dbReference>
<dbReference type="Pfam" id="PF13087">
    <property type="entry name" value="AAA_12"/>
    <property type="match status" value="1"/>
</dbReference>
<dbReference type="InterPro" id="IPR049468">
    <property type="entry name" value="Restrct_endonuc-II-like_dom"/>
</dbReference>
<proteinExistence type="inferred from homology"/>
<name>A0A014Q5V7_9BURK</name>